<dbReference type="InterPro" id="IPR013087">
    <property type="entry name" value="Znf_C2H2_type"/>
</dbReference>
<feature type="region of interest" description="Disordered" evidence="1">
    <location>
        <begin position="533"/>
        <end position="557"/>
    </location>
</feature>
<feature type="transmembrane region" description="Helical" evidence="2">
    <location>
        <begin position="116"/>
        <end position="137"/>
    </location>
</feature>
<comment type="caution">
    <text evidence="4">The sequence shown here is derived from an EMBL/GenBank/DDBJ whole genome shotgun (WGS) entry which is preliminary data.</text>
</comment>
<gene>
    <name evidence="4" type="ORF">QBC40DRAFT_329797</name>
</gene>
<evidence type="ECO:0000313" key="4">
    <source>
        <dbReference type="EMBL" id="KAK4199156.1"/>
    </source>
</evidence>
<evidence type="ECO:0000313" key="5">
    <source>
        <dbReference type="Proteomes" id="UP001303160"/>
    </source>
</evidence>
<feature type="region of interest" description="Disordered" evidence="1">
    <location>
        <begin position="295"/>
        <end position="317"/>
    </location>
</feature>
<feature type="domain" description="C2H2-type" evidence="3">
    <location>
        <begin position="389"/>
        <end position="410"/>
    </location>
</feature>
<dbReference type="AlphaFoldDB" id="A0AAN6XGI2"/>
<protein>
    <recommendedName>
        <fullName evidence="3">C2H2-type domain-containing protein</fullName>
    </recommendedName>
</protein>
<feature type="compositionally biased region" description="Low complexity" evidence="1">
    <location>
        <begin position="533"/>
        <end position="546"/>
    </location>
</feature>
<keyword evidence="2" id="KW-1133">Transmembrane helix</keyword>
<accession>A0AAN6XGI2</accession>
<organism evidence="4 5">
    <name type="scientific">Triangularia verruculosa</name>
    <dbReference type="NCBI Taxonomy" id="2587418"/>
    <lineage>
        <taxon>Eukaryota</taxon>
        <taxon>Fungi</taxon>
        <taxon>Dikarya</taxon>
        <taxon>Ascomycota</taxon>
        <taxon>Pezizomycotina</taxon>
        <taxon>Sordariomycetes</taxon>
        <taxon>Sordariomycetidae</taxon>
        <taxon>Sordariales</taxon>
        <taxon>Podosporaceae</taxon>
        <taxon>Triangularia</taxon>
    </lineage>
</organism>
<dbReference type="Proteomes" id="UP001303160">
    <property type="component" value="Unassembled WGS sequence"/>
</dbReference>
<keyword evidence="2" id="KW-0812">Transmembrane</keyword>
<keyword evidence="5" id="KW-1185">Reference proteome</keyword>
<dbReference type="PROSITE" id="PS00028">
    <property type="entry name" value="ZINC_FINGER_C2H2_1"/>
    <property type="match status" value="1"/>
</dbReference>
<reference evidence="4" key="2">
    <citation type="submission" date="2023-05" db="EMBL/GenBank/DDBJ databases">
        <authorList>
            <consortium name="Lawrence Berkeley National Laboratory"/>
            <person name="Steindorff A."/>
            <person name="Hensen N."/>
            <person name="Bonometti L."/>
            <person name="Westerberg I."/>
            <person name="Brannstrom I.O."/>
            <person name="Guillou S."/>
            <person name="Cros-Aarteil S."/>
            <person name="Calhoun S."/>
            <person name="Haridas S."/>
            <person name="Kuo A."/>
            <person name="Mondo S."/>
            <person name="Pangilinan J."/>
            <person name="Riley R."/>
            <person name="Labutti K."/>
            <person name="Andreopoulos B."/>
            <person name="Lipzen A."/>
            <person name="Chen C."/>
            <person name="Yanf M."/>
            <person name="Daum C."/>
            <person name="Ng V."/>
            <person name="Clum A."/>
            <person name="Ohm R."/>
            <person name="Martin F."/>
            <person name="Silar P."/>
            <person name="Natvig D."/>
            <person name="Lalanne C."/>
            <person name="Gautier V."/>
            <person name="Ament-Velasquez S.L."/>
            <person name="Kruys A."/>
            <person name="Hutchinson M.I."/>
            <person name="Powell A.J."/>
            <person name="Barry K."/>
            <person name="Miller A.N."/>
            <person name="Grigoriev I.V."/>
            <person name="Debuchy R."/>
            <person name="Gladieux P."/>
            <person name="Thoren M.H."/>
            <person name="Johannesson H."/>
        </authorList>
    </citation>
    <scope>NUCLEOTIDE SEQUENCE</scope>
    <source>
        <strain evidence="4">CBS 315.58</strain>
    </source>
</reference>
<evidence type="ECO:0000259" key="3">
    <source>
        <dbReference type="PROSITE" id="PS00028"/>
    </source>
</evidence>
<evidence type="ECO:0000256" key="2">
    <source>
        <dbReference type="SAM" id="Phobius"/>
    </source>
</evidence>
<proteinExistence type="predicted"/>
<reference evidence="4" key="1">
    <citation type="journal article" date="2023" name="Mol. Phylogenet. Evol.">
        <title>Genome-scale phylogeny and comparative genomics of the fungal order Sordariales.</title>
        <authorList>
            <person name="Hensen N."/>
            <person name="Bonometti L."/>
            <person name="Westerberg I."/>
            <person name="Brannstrom I.O."/>
            <person name="Guillou S."/>
            <person name="Cros-Aarteil S."/>
            <person name="Calhoun S."/>
            <person name="Haridas S."/>
            <person name="Kuo A."/>
            <person name="Mondo S."/>
            <person name="Pangilinan J."/>
            <person name="Riley R."/>
            <person name="LaButti K."/>
            <person name="Andreopoulos B."/>
            <person name="Lipzen A."/>
            <person name="Chen C."/>
            <person name="Yan M."/>
            <person name="Daum C."/>
            <person name="Ng V."/>
            <person name="Clum A."/>
            <person name="Steindorff A."/>
            <person name="Ohm R.A."/>
            <person name="Martin F."/>
            <person name="Silar P."/>
            <person name="Natvig D.O."/>
            <person name="Lalanne C."/>
            <person name="Gautier V."/>
            <person name="Ament-Velasquez S.L."/>
            <person name="Kruys A."/>
            <person name="Hutchinson M.I."/>
            <person name="Powell A.J."/>
            <person name="Barry K."/>
            <person name="Miller A.N."/>
            <person name="Grigoriev I.V."/>
            <person name="Debuchy R."/>
            <person name="Gladieux P."/>
            <person name="Hiltunen Thoren M."/>
            <person name="Johannesson H."/>
        </authorList>
    </citation>
    <scope>NUCLEOTIDE SEQUENCE</scope>
    <source>
        <strain evidence="4">CBS 315.58</strain>
    </source>
</reference>
<evidence type="ECO:0000256" key="1">
    <source>
        <dbReference type="SAM" id="MobiDB-lite"/>
    </source>
</evidence>
<feature type="transmembrane region" description="Helical" evidence="2">
    <location>
        <begin position="172"/>
        <end position="191"/>
    </location>
</feature>
<keyword evidence="2" id="KW-0472">Membrane</keyword>
<dbReference type="EMBL" id="MU863936">
    <property type="protein sequence ID" value="KAK4199156.1"/>
    <property type="molecule type" value="Genomic_DNA"/>
</dbReference>
<name>A0AAN6XGI2_9PEZI</name>
<sequence>MAVKKLHESDDAPVVKPKTLFFSRSGAVSKEYTVKYYPEVDVDYVWLYVENSTYICVVLGPEEEVKDRAIKSSRSLNTFWKSLIVAADAEDYPGLIDKGPKVEFTVNDIGLILKTLWLYAYLIPFIAPIQRVVFYVLDRRRLVVTFTIWRNKLRANALEHKKGEKFQFTTTLLFYQLFCVTYFVGVIGVYFNAFKVGYRSVDELLYRPNFEYVDYTIARIYAFRLGALNNYQTERVREDLTRKRFGPYAGGTGNEPLFKVLRDLSIQSDPRAPIEASAEQKAYFAEANNLRAMGRSTAGLQERSRPSTRRSSSADVGELMRLRTGEAGFGNRSESSPELVFDDRAEDLTEKAIAWLLCYAEMDRAVAEATEITEEKRTSTSASTSNSICLICDKSYTLRRSLTRHFQKKHSVGTFEHPFPYPQYYRDGVNAPPTVSSPEEWYDYIGMYYGKINVPVVVARSKAAAARLDDTKALARKPARRKREEEITPAEPLILGTSVLDFLFREEPSETSEIVFLENTPRDLRYSDLVSNSGLSSSGSGDGWDSPATSADTIDMPGLESPMVSSFELALPVGNADLLDLANLDDSWRYKEVRYIRYIIAERYKSLLM</sequence>